<feature type="non-terminal residue" evidence="1">
    <location>
        <position position="164"/>
    </location>
</feature>
<organism evidence="1 2">
    <name type="scientific">Meganyctiphanes norvegica</name>
    <name type="common">Northern krill</name>
    <name type="synonym">Thysanopoda norvegica</name>
    <dbReference type="NCBI Taxonomy" id="48144"/>
    <lineage>
        <taxon>Eukaryota</taxon>
        <taxon>Metazoa</taxon>
        <taxon>Ecdysozoa</taxon>
        <taxon>Arthropoda</taxon>
        <taxon>Crustacea</taxon>
        <taxon>Multicrustacea</taxon>
        <taxon>Malacostraca</taxon>
        <taxon>Eumalacostraca</taxon>
        <taxon>Eucarida</taxon>
        <taxon>Euphausiacea</taxon>
        <taxon>Euphausiidae</taxon>
        <taxon>Meganyctiphanes</taxon>
    </lineage>
</organism>
<protein>
    <submittedName>
        <fullName evidence="1">Uncharacterized protein</fullName>
    </submittedName>
</protein>
<keyword evidence="2" id="KW-1185">Reference proteome</keyword>
<sequence>MGNQFQTKTSVPGSARQLTLKYLTQMLLTTDCRQYTTSKVGKGKRGNSDHRKNVTDISLLVTTGVGNTTAHYDRYVYTDINKTQKKEWHLFPTIGSSVFFLSHTSLWMFSMLPSVAIGALQCLLSLSNDFVAQYTIVCMGRRADISSSFVGWASSSRSAPAHLI</sequence>
<dbReference type="EMBL" id="CAXKWB010088363">
    <property type="protein sequence ID" value="CAL4213032.1"/>
    <property type="molecule type" value="Genomic_DNA"/>
</dbReference>
<dbReference type="Proteomes" id="UP001497623">
    <property type="component" value="Unassembled WGS sequence"/>
</dbReference>
<reference evidence="1 2" key="1">
    <citation type="submission" date="2024-05" db="EMBL/GenBank/DDBJ databases">
        <authorList>
            <person name="Wallberg A."/>
        </authorList>
    </citation>
    <scope>NUCLEOTIDE SEQUENCE [LARGE SCALE GENOMIC DNA]</scope>
</reference>
<evidence type="ECO:0000313" key="1">
    <source>
        <dbReference type="EMBL" id="CAL4213032.1"/>
    </source>
</evidence>
<proteinExistence type="predicted"/>
<name>A0AAV2SML4_MEGNR</name>
<accession>A0AAV2SML4</accession>
<dbReference type="AlphaFoldDB" id="A0AAV2SML4"/>
<gene>
    <name evidence="1" type="ORF">MNOR_LOCUS38498</name>
</gene>
<evidence type="ECO:0000313" key="2">
    <source>
        <dbReference type="Proteomes" id="UP001497623"/>
    </source>
</evidence>
<comment type="caution">
    <text evidence="1">The sequence shown here is derived from an EMBL/GenBank/DDBJ whole genome shotgun (WGS) entry which is preliminary data.</text>
</comment>